<reference evidence="3 4" key="1">
    <citation type="submission" date="2020-03" db="EMBL/GenBank/DDBJ databases">
        <title>Whole genome shotgun sequence of Phytohabitans suffuscus NBRC 105367.</title>
        <authorList>
            <person name="Komaki H."/>
            <person name="Tamura T."/>
        </authorList>
    </citation>
    <scope>NUCLEOTIDE SEQUENCE [LARGE SCALE GENOMIC DNA]</scope>
    <source>
        <strain evidence="3 4">NBRC 105367</strain>
    </source>
</reference>
<proteinExistence type="inferred from homology"/>
<dbReference type="PANTHER" id="PTHR10357">
    <property type="entry name" value="ALPHA-AMYLASE FAMILY MEMBER"/>
    <property type="match status" value="1"/>
</dbReference>
<sequence length="556" mass="61211">MGEIGTVEPEKVRSTTVEWWRSAVIYQIYPRSFADSDGDGIGDLGGVRAHLDHLAALGVDAVWFSPWYASPQADAGYDVADYRAIDPVFGTLAEAEELIREAHALGIRIIVDVVPNHCSDKHAWFVEALQSGPGSTARELFWFRPGRGGSGELPPNDWQSIFGGPAWTRTTNPDGTPGEWYLHLFAPEQPDLNWDNPKVREEFEDVLRFWLDRGADGIRIDSAALLMKDGALADFDAADPPFPHPFEDRDEVHDVYRAWRAIADSYPEPRALIGEVWLPDAQRFAAYLREDEMHTAFNFAFLGCPWDAAALRATVDETLTVHAPVGAAATWVLSNHDVPRHVTRYGRADTSFTLDYRQLGAPTDRALGLRRARAALLLNLALPGSVYLYQGEELGLEEIEDIPDALRQDPMFFRTAGENLGRDGCRVPIPWSGTAPPFGFSPPGATADPWLPQPATWRDRTVEAESADPDSMLALYRRALRQRRTQPELGDGPFAWLPGPDRVLVFSRGRDATFACVVNLSGEPVALPTAGTVVLTSAPLDGGLLPPDTAAWIAKG</sequence>
<dbReference type="PANTHER" id="PTHR10357:SF179">
    <property type="entry name" value="NEUTRAL AND BASIC AMINO ACID TRANSPORT PROTEIN RBAT"/>
    <property type="match status" value="1"/>
</dbReference>
<evidence type="ECO:0000313" key="3">
    <source>
        <dbReference type="EMBL" id="BCB84194.1"/>
    </source>
</evidence>
<dbReference type="Gene3D" id="3.90.400.10">
    <property type="entry name" value="Oligo-1,6-glucosidase, Domain 2"/>
    <property type="match status" value="1"/>
</dbReference>
<dbReference type="SUPFAM" id="SSF51445">
    <property type="entry name" value="(Trans)glycosidases"/>
    <property type="match status" value="1"/>
</dbReference>
<dbReference type="GO" id="GO:0009313">
    <property type="term" value="P:oligosaccharide catabolic process"/>
    <property type="evidence" value="ECO:0007669"/>
    <property type="project" value="TreeGrafter"/>
</dbReference>
<protein>
    <submittedName>
        <fullName evidence="3">Alpha-glucosidase</fullName>
    </submittedName>
</protein>
<name>A0A6F8YDI3_9ACTN</name>
<keyword evidence="4" id="KW-1185">Reference proteome</keyword>
<feature type="domain" description="Glycosyl hydrolase family 13 catalytic" evidence="2">
    <location>
        <begin position="27"/>
        <end position="426"/>
    </location>
</feature>
<dbReference type="Pfam" id="PF00128">
    <property type="entry name" value="Alpha-amylase"/>
    <property type="match status" value="1"/>
</dbReference>
<dbReference type="Proteomes" id="UP000503011">
    <property type="component" value="Chromosome"/>
</dbReference>
<dbReference type="KEGG" id="psuu:Psuf_015070"/>
<reference evidence="3 4" key="2">
    <citation type="submission" date="2020-03" db="EMBL/GenBank/DDBJ databases">
        <authorList>
            <person name="Ichikawa N."/>
            <person name="Kimura A."/>
            <person name="Kitahashi Y."/>
            <person name="Uohara A."/>
        </authorList>
    </citation>
    <scope>NUCLEOTIDE SEQUENCE [LARGE SCALE GENOMIC DNA]</scope>
    <source>
        <strain evidence="3 4">NBRC 105367</strain>
    </source>
</reference>
<dbReference type="RefSeq" id="WP_232074617.1">
    <property type="nucleotide sequence ID" value="NZ_AP022871.1"/>
</dbReference>
<dbReference type="EMBL" id="AP022871">
    <property type="protein sequence ID" value="BCB84194.1"/>
    <property type="molecule type" value="Genomic_DNA"/>
</dbReference>
<evidence type="ECO:0000256" key="1">
    <source>
        <dbReference type="ARBA" id="ARBA00008061"/>
    </source>
</evidence>
<dbReference type="InterPro" id="IPR006047">
    <property type="entry name" value="GH13_cat_dom"/>
</dbReference>
<organism evidence="3 4">
    <name type="scientific">Phytohabitans suffuscus</name>
    <dbReference type="NCBI Taxonomy" id="624315"/>
    <lineage>
        <taxon>Bacteria</taxon>
        <taxon>Bacillati</taxon>
        <taxon>Actinomycetota</taxon>
        <taxon>Actinomycetes</taxon>
        <taxon>Micromonosporales</taxon>
        <taxon>Micromonosporaceae</taxon>
    </lineage>
</organism>
<dbReference type="AlphaFoldDB" id="A0A6F8YDI3"/>
<dbReference type="InterPro" id="IPR017853">
    <property type="entry name" value="GH"/>
</dbReference>
<gene>
    <name evidence="3" type="ORF">Psuf_015070</name>
</gene>
<dbReference type="GO" id="GO:0004556">
    <property type="term" value="F:alpha-amylase activity"/>
    <property type="evidence" value="ECO:0007669"/>
    <property type="project" value="TreeGrafter"/>
</dbReference>
<dbReference type="SMART" id="SM00642">
    <property type="entry name" value="Aamy"/>
    <property type="match status" value="1"/>
</dbReference>
<dbReference type="CDD" id="cd11332">
    <property type="entry name" value="AmyAc_OligoGlu_TS"/>
    <property type="match status" value="1"/>
</dbReference>
<dbReference type="Gene3D" id="3.20.20.80">
    <property type="entry name" value="Glycosidases"/>
    <property type="match status" value="1"/>
</dbReference>
<dbReference type="InterPro" id="IPR045857">
    <property type="entry name" value="O16G_dom_2"/>
</dbReference>
<comment type="similarity">
    <text evidence="1">Belongs to the glycosyl hydrolase 13 family.</text>
</comment>
<evidence type="ECO:0000313" key="4">
    <source>
        <dbReference type="Proteomes" id="UP000503011"/>
    </source>
</evidence>
<accession>A0A6F8YDI3</accession>
<evidence type="ECO:0000259" key="2">
    <source>
        <dbReference type="SMART" id="SM00642"/>
    </source>
</evidence>